<protein>
    <submittedName>
        <fullName evidence="1">Uncharacterized protein</fullName>
    </submittedName>
</protein>
<reference evidence="1 2" key="1">
    <citation type="journal article" date="2023" name="J. Hered.">
        <title>Chromosome-level genome of the wood stork (Mycteria americana) provides insight into avian chromosome evolution.</title>
        <authorList>
            <person name="Flamio R. Jr."/>
            <person name="Ramstad K.M."/>
        </authorList>
    </citation>
    <scope>NUCLEOTIDE SEQUENCE [LARGE SCALE GENOMIC DNA]</scope>
    <source>
        <strain evidence="1">JAX WOST 10</strain>
    </source>
</reference>
<accession>A0AAN7N6T0</accession>
<gene>
    <name evidence="1" type="ORF">QYF61_025289</name>
</gene>
<sequence>MEDGTERTFSKSADDTKSGVADILDSHAAIQKDLDRLEKSADRNLLKFNNRKRKVLHIGRNNLMHQYRLGANWLESSLAERGAGTKIIKGLEHLSYEERLRELGLFSLEKKRLKGILSQYINI</sequence>
<evidence type="ECO:0000313" key="2">
    <source>
        <dbReference type="Proteomes" id="UP001333110"/>
    </source>
</evidence>
<proteinExistence type="predicted"/>
<organism evidence="1 2">
    <name type="scientific">Mycteria americana</name>
    <name type="common">Wood stork</name>
    <dbReference type="NCBI Taxonomy" id="33587"/>
    <lineage>
        <taxon>Eukaryota</taxon>
        <taxon>Metazoa</taxon>
        <taxon>Chordata</taxon>
        <taxon>Craniata</taxon>
        <taxon>Vertebrata</taxon>
        <taxon>Euteleostomi</taxon>
        <taxon>Archelosauria</taxon>
        <taxon>Archosauria</taxon>
        <taxon>Dinosauria</taxon>
        <taxon>Saurischia</taxon>
        <taxon>Theropoda</taxon>
        <taxon>Coelurosauria</taxon>
        <taxon>Aves</taxon>
        <taxon>Neognathae</taxon>
        <taxon>Neoaves</taxon>
        <taxon>Aequornithes</taxon>
        <taxon>Ciconiiformes</taxon>
        <taxon>Ciconiidae</taxon>
        <taxon>Mycteria</taxon>
    </lineage>
</organism>
<dbReference type="EMBL" id="JAUNZN010000007">
    <property type="protein sequence ID" value="KAK4819056.1"/>
    <property type="molecule type" value="Genomic_DNA"/>
</dbReference>
<comment type="caution">
    <text evidence="1">The sequence shown here is derived from an EMBL/GenBank/DDBJ whole genome shotgun (WGS) entry which is preliminary data.</text>
</comment>
<dbReference type="AlphaFoldDB" id="A0AAN7N6T0"/>
<dbReference type="Proteomes" id="UP001333110">
    <property type="component" value="Unassembled WGS sequence"/>
</dbReference>
<keyword evidence="2" id="KW-1185">Reference proteome</keyword>
<evidence type="ECO:0000313" key="1">
    <source>
        <dbReference type="EMBL" id="KAK4819056.1"/>
    </source>
</evidence>
<name>A0AAN7N6T0_MYCAM</name>